<accession>A0A1D2NAG4</accession>
<dbReference type="PROSITE" id="PS00028">
    <property type="entry name" value="ZINC_FINGER_C2H2_1"/>
    <property type="match status" value="2"/>
</dbReference>
<feature type="compositionally biased region" description="Acidic residues" evidence="2">
    <location>
        <begin position="120"/>
        <end position="180"/>
    </location>
</feature>
<dbReference type="AlphaFoldDB" id="A0A1D2NAG4"/>
<keyword evidence="1" id="KW-0862">Zinc</keyword>
<gene>
    <name evidence="4" type="ORF">Ocin01_04438</name>
</gene>
<dbReference type="Gene3D" id="3.30.160.60">
    <property type="entry name" value="Classic Zinc Finger"/>
    <property type="match status" value="2"/>
</dbReference>
<evidence type="ECO:0000256" key="2">
    <source>
        <dbReference type="SAM" id="MobiDB-lite"/>
    </source>
</evidence>
<sequence>MAKGKLGRKKWTRKVKSADRKLACSWLGCTKAFRFDFDVKRHEKSHLPKDQRPFLCQPCNLRFAQWDQLRKHQKTPKHARGVALAELANQRGNANPEEEIRQAENGPMEVDINNGVHDNGEEEDHDNGEEEDHDEMDTESDNEVADDEEETEQEESDTEEQEGSDTEEQEGSDTEEQEGSDTEKKEESDTTKEGESASSDKEELGSPEEMELNPPKDKELNLPENEEEAAPDEAEVNSDEDELLDVGWEIFYKHV</sequence>
<comment type="caution">
    <text evidence="4">The sequence shown here is derived from an EMBL/GenBank/DDBJ whole genome shotgun (WGS) entry which is preliminary data.</text>
</comment>
<protein>
    <recommendedName>
        <fullName evidence="3">C2H2-type domain-containing protein</fullName>
    </recommendedName>
</protein>
<evidence type="ECO:0000259" key="3">
    <source>
        <dbReference type="PROSITE" id="PS50157"/>
    </source>
</evidence>
<proteinExistence type="predicted"/>
<dbReference type="PROSITE" id="PS50157">
    <property type="entry name" value="ZINC_FINGER_C2H2_2"/>
    <property type="match status" value="2"/>
</dbReference>
<keyword evidence="1" id="KW-0479">Metal-binding</keyword>
<organism evidence="4 5">
    <name type="scientific">Orchesella cincta</name>
    <name type="common">Springtail</name>
    <name type="synonym">Podura cincta</name>
    <dbReference type="NCBI Taxonomy" id="48709"/>
    <lineage>
        <taxon>Eukaryota</taxon>
        <taxon>Metazoa</taxon>
        <taxon>Ecdysozoa</taxon>
        <taxon>Arthropoda</taxon>
        <taxon>Hexapoda</taxon>
        <taxon>Collembola</taxon>
        <taxon>Entomobryomorpha</taxon>
        <taxon>Entomobryoidea</taxon>
        <taxon>Orchesellidae</taxon>
        <taxon>Orchesellinae</taxon>
        <taxon>Orchesella</taxon>
    </lineage>
</organism>
<dbReference type="InterPro" id="IPR013087">
    <property type="entry name" value="Znf_C2H2_type"/>
</dbReference>
<keyword evidence="1" id="KW-0863">Zinc-finger</keyword>
<dbReference type="Proteomes" id="UP000094527">
    <property type="component" value="Unassembled WGS sequence"/>
</dbReference>
<dbReference type="EMBL" id="LJIJ01000119">
    <property type="protein sequence ID" value="ODN02237.1"/>
    <property type="molecule type" value="Genomic_DNA"/>
</dbReference>
<dbReference type="InterPro" id="IPR036236">
    <property type="entry name" value="Znf_C2H2_sf"/>
</dbReference>
<feature type="domain" description="C2H2-type" evidence="3">
    <location>
        <begin position="54"/>
        <end position="79"/>
    </location>
</feature>
<dbReference type="STRING" id="48709.A0A1D2NAG4"/>
<evidence type="ECO:0000313" key="5">
    <source>
        <dbReference type="Proteomes" id="UP000094527"/>
    </source>
</evidence>
<evidence type="ECO:0000313" key="4">
    <source>
        <dbReference type="EMBL" id="ODN02237.1"/>
    </source>
</evidence>
<reference evidence="4 5" key="1">
    <citation type="journal article" date="2016" name="Genome Biol. Evol.">
        <title>Gene Family Evolution Reflects Adaptation to Soil Environmental Stressors in the Genome of the Collembolan Orchesella cincta.</title>
        <authorList>
            <person name="Faddeeva-Vakhrusheva A."/>
            <person name="Derks M.F."/>
            <person name="Anvar S.Y."/>
            <person name="Agamennone V."/>
            <person name="Suring W."/>
            <person name="Smit S."/>
            <person name="van Straalen N.M."/>
            <person name="Roelofs D."/>
        </authorList>
    </citation>
    <scope>NUCLEOTIDE SEQUENCE [LARGE SCALE GENOMIC DNA]</scope>
    <source>
        <tissue evidence="4">Mixed pool</tissue>
    </source>
</reference>
<dbReference type="OrthoDB" id="8117402at2759"/>
<feature type="compositionally biased region" description="Acidic residues" evidence="2">
    <location>
        <begin position="224"/>
        <end position="242"/>
    </location>
</feature>
<feature type="region of interest" description="Disordered" evidence="2">
    <location>
        <begin position="87"/>
        <end position="242"/>
    </location>
</feature>
<dbReference type="SUPFAM" id="SSF57667">
    <property type="entry name" value="beta-beta-alpha zinc fingers"/>
    <property type="match status" value="1"/>
</dbReference>
<name>A0A1D2NAG4_ORCCI</name>
<dbReference type="GO" id="GO:0008270">
    <property type="term" value="F:zinc ion binding"/>
    <property type="evidence" value="ECO:0007669"/>
    <property type="project" value="UniProtKB-KW"/>
</dbReference>
<evidence type="ECO:0000256" key="1">
    <source>
        <dbReference type="PROSITE-ProRule" id="PRU00042"/>
    </source>
</evidence>
<dbReference type="SMART" id="SM00355">
    <property type="entry name" value="ZnF_C2H2"/>
    <property type="match status" value="2"/>
</dbReference>
<keyword evidence="5" id="KW-1185">Reference proteome</keyword>
<feature type="compositionally biased region" description="Basic and acidic residues" evidence="2">
    <location>
        <begin position="181"/>
        <end position="204"/>
    </location>
</feature>
<dbReference type="OMA" id="RHEEIHE"/>
<feature type="domain" description="C2H2-type" evidence="3">
    <location>
        <begin position="22"/>
        <end position="51"/>
    </location>
</feature>